<dbReference type="PANTHER" id="PTHR32116:SF12">
    <property type="entry name" value="GALACTURONOSYLTRANSFERASE 7-RELATED"/>
    <property type="match status" value="1"/>
</dbReference>
<proteinExistence type="inferred from homology"/>
<reference evidence="5 6" key="1">
    <citation type="journal article" date="2016" name="Sci. Rep.">
        <title>The Dendrobium catenatum Lindl. genome sequence provides insights into polysaccharide synthase, floral development and adaptive evolution.</title>
        <authorList>
            <person name="Zhang G.Q."/>
            <person name="Xu Q."/>
            <person name="Bian C."/>
            <person name="Tsai W.C."/>
            <person name="Yeh C.M."/>
            <person name="Liu K.W."/>
            <person name="Yoshida K."/>
            <person name="Zhang L.S."/>
            <person name="Chang S.B."/>
            <person name="Chen F."/>
            <person name="Shi Y."/>
            <person name="Su Y.Y."/>
            <person name="Zhang Y.Q."/>
            <person name="Chen L.J."/>
            <person name="Yin Y."/>
            <person name="Lin M."/>
            <person name="Huang H."/>
            <person name="Deng H."/>
            <person name="Wang Z.W."/>
            <person name="Zhu S.L."/>
            <person name="Zhao X."/>
            <person name="Deng C."/>
            <person name="Niu S.C."/>
            <person name="Huang J."/>
            <person name="Wang M."/>
            <person name="Liu G.H."/>
            <person name="Yang H.J."/>
            <person name="Xiao X.J."/>
            <person name="Hsiao Y.Y."/>
            <person name="Wu W.L."/>
            <person name="Chen Y.Y."/>
            <person name="Mitsuda N."/>
            <person name="Ohme-Takagi M."/>
            <person name="Luo Y.B."/>
            <person name="Van de Peer Y."/>
            <person name="Liu Z.J."/>
        </authorList>
    </citation>
    <scope>NUCLEOTIDE SEQUENCE [LARGE SCALE GENOMIC DNA]</scope>
    <source>
        <tissue evidence="5">The whole plant</tissue>
    </source>
</reference>
<dbReference type="InterPro" id="IPR029993">
    <property type="entry name" value="GAUT"/>
</dbReference>
<dbReference type="AlphaFoldDB" id="A0A2I0VGT7"/>
<dbReference type="EC" id="2.4.1.-" evidence="4"/>
<name>A0A2I0VGT7_9ASPA</name>
<keyword evidence="4" id="KW-0333">Golgi apparatus</keyword>
<evidence type="ECO:0000256" key="4">
    <source>
        <dbReference type="RuleBase" id="RU362027"/>
    </source>
</evidence>
<dbReference type="InterPro" id="IPR029044">
    <property type="entry name" value="Nucleotide-diphossugar_trans"/>
</dbReference>
<keyword evidence="6" id="KW-1185">Reference proteome</keyword>
<comment type="pathway">
    <text evidence="1 4">Glycan metabolism; pectin biosynthesis.</text>
</comment>
<reference evidence="5 6" key="2">
    <citation type="journal article" date="2017" name="Nature">
        <title>The Apostasia genome and the evolution of orchids.</title>
        <authorList>
            <person name="Zhang G.Q."/>
            <person name="Liu K.W."/>
            <person name="Li Z."/>
            <person name="Lohaus R."/>
            <person name="Hsiao Y.Y."/>
            <person name="Niu S.C."/>
            <person name="Wang J.Y."/>
            <person name="Lin Y.C."/>
            <person name="Xu Q."/>
            <person name="Chen L.J."/>
            <person name="Yoshida K."/>
            <person name="Fujiwara S."/>
            <person name="Wang Z.W."/>
            <person name="Zhang Y.Q."/>
            <person name="Mitsuda N."/>
            <person name="Wang M."/>
            <person name="Liu G.H."/>
            <person name="Pecoraro L."/>
            <person name="Huang H.X."/>
            <person name="Xiao X.J."/>
            <person name="Lin M."/>
            <person name="Wu X.Y."/>
            <person name="Wu W.L."/>
            <person name="Chen Y.Y."/>
            <person name="Chang S.B."/>
            <person name="Sakamoto S."/>
            <person name="Ohme-Takagi M."/>
            <person name="Yagi M."/>
            <person name="Zeng S.J."/>
            <person name="Shen C.Y."/>
            <person name="Yeh C.M."/>
            <person name="Luo Y.B."/>
            <person name="Tsai W.C."/>
            <person name="Van de Peer Y."/>
            <person name="Liu Z.J."/>
        </authorList>
    </citation>
    <scope>NUCLEOTIDE SEQUENCE [LARGE SCALE GENOMIC DNA]</scope>
    <source>
        <tissue evidence="5">The whole plant</tissue>
    </source>
</reference>
<comment type="subcellular location">
    <subcellularLocation>
        <location evidence="4">Golgi apparatus membrane</location>
        <topology evidence="4">Single-pass type II membrane protein</topology>
    </subcellularLocation>
</comment>
<comment type="similarity">
    <text evidence="2 4">Belongs to the glycosyltransferase 8 family.</text>
</comment>
<dbReference type="GO" id="GO:0045489">
    <property type="term" value="P:pectin biosynthetic process"/>
    <property type="evidence" value="ECO:0007669"/>
    <property type="project" value="UniProtKB-UniPathway"/>
</dbReference>
<evidence type="ECO:0000256" key="1">
    <source>
        <dbReference type="ARBA" id="ARBA00004877"/>
    </source>
</evidence>
<evidence type="ECO:0000313" key="6">
    <source>
        <dbReference type="Proteomes" id="UP000233837"/>
    </source>
</evidence>
<dbReference type="Gene3D" id="3.90.550.10">
    <property type="entry name" value="Spore Coat Polysaccharide Biosynthesis Protein SpsA, Chain A"/>
    <property type="match status" value="1"/>
</dbReference>
<organism evidence="5 6">
    <name type="scientific">Dendrobium catenatum</name>
    <dbReference type="NCBI Taxonomy" id="906689"/>
    <lineage>
        <taxon>Eukaryota</taxon>
        <taxon>Viridiplantae</taxon>
        <taxon>Streptophyta</taxon>
        <taxon>Embryophyta</taxon>
        <taxon>Tracheophyta</taxon>
        <taxon>Spermatophyta</taxon>
        <taxon>Magnoliopsida</taxon>
        <taxon>Liliopsida</taxon>
        <taxon>Asparagales</taxon>
        <taxon>Orchidaceae</taxon>
        <taxon>Epidendroideae</taxon>
        <taxon>Malaxideae</taxon>
        <taxon>Dendrobiinae</taxon>
        <taxon>Dendrobium</taxon>
    </lineage>
</organism>
<gene>
    <name evidence="5" type="primary">GAUT7</name>
    <name evidence="5" type="ORF">MA16_Dca016585</name>
</gene>
<dbReference type="Proteomes" id="UP000233837">
    <property type="component" value="Unassembled WGS sequence"/>
</dbReference>
<keyword evidence="3 4" id="KW-0328">Glycosyltransferase</keyword>
<accession>A0A2I0VGT7</accession>
<evidence type="ECO:0000256" key="2">
    <source>
        <dbReference type="ARBA" id="ARBA00006351"/>
    </source>
</evidence>
<dbReference type="EMBL" id="KZ503618">
    <property type="protein sequence ID" value="PKU62637.1"/>
    <property type="molecule type" value="Genomic_DNA"/>
</dbReference>
<keyword evidence="5" id="KW-0808">Transferase</keyword>
<dbReference type="PANTHER" id="PTHR32116">
    <property type="entry name" value="GALACTURONOSYLTRANSFERASE 4-RELATED"/>
    <property type="match status" value="1"/>
</dbReference>
<dbReference type="GO" id="GO:0000139">
    <property type="term" value="C:Golgi membrane"/>
    <property type="evidence" value="ECO:0007669"/>
    <property type="project" value="UniProtKB-SubCell"/>
</dbReference>
<keyword evidence="4" id="KW-0961">Cell wall biogenesis/degradation</keyword>
<dbReference type="Pfam" id="PF01501">
    <property type="entry name" value="Glyco_transf_8"/>
    <property type="match status" value="1"/>
</dbReference>
<dbReference type="GO" id="GO:0071555">
    <property type="term" value="P:cell wall organization"/>
    <property type="evidence" value="ECO:0007669"/>
    <property type="project" value="UniProtKB-KW"/>
</dbReference>
<evidence type="ECO:0000256" key="3">
    <source>
        <dbReference type="ARBA" id="ARBA00022676"/>
    </source>
</evidence>
<dbReference type="UniPathway" id="UPA00845"/>
<sequence length="154" mass="17877">MVFHLITNRQNFYAMKLWFARNPYNEAVIHVLNIEDLNQSLLNGLGLKQFSASEEFRISVPGFDQTEFLQLRTEYVSIFGHSHFLLPEIFKNLKKVIVLDDDVIVQQDLSSLWNIDLEGKVNGAVNFCKLQLGQLEIIHKSIEPDRNIDMNNQK</sequence>
<dbReference type="STRING" id="906689.A0A2I0VGT7"/>
<dbReference type="SUPFAM" id="SSF53448">
    <property type="entry name" value="Nucleotide-diphospho-sugar transferases"/>
    <property type="match status" value="1"/>
</dbReference>
<evidence type="ECO:0000313" key="5">
    <source>
        <dbReference type="EMBL" id="PKU62637.1"/>
    </source>
</evidence>
<dbReference type="InterPro" id="IPR002495">
    <property type="entry name" value="Glyco_trans_8"/>
</dbReference>
<protein>
    <recommendedName>
        <fullName evidence="4">Hexosyltransferase</fullName>
        <ecNumber evidence="4">2.4.1.-</ecNumber>
    </recommendedName>
</protein>
<dbReference type="GO" id="GO:0047262">
    <property type="term" value="F:polygalacturonate 4-alpha-galacturonosyltransferase activity"/>
    <property type="evidence" value="ECO:0007669"/>
    <property type="project" value="InterPro"/>
</dbReference>